<evidence type="ECO:0008006" key="3">
    <source>
        <dbReference type="Google" id="ProtNLM"/>
    </source>
</evidence>
<comment type="caution">
    <text evidence="1">The sequence shown here is derived from an EMBL/GenBank/DDBJ whole genome shotgun (WGS) entry which is preliminary data.</text>
</comment>
<organism evidence="1 2">
    <name type="scientific">Advenella faeciporci</name>
    <dbReference type="NCBI Taxonomy" id="797535"/>
    <lineage>
        <taxon>Bacteria</taxon>
        <taxon>Pseudomonadati</taxon>
        <taxon>Pseudomonadota</taxon>
        <taxon>Betaproteobacteria</taxon>
        <taxon>Burkholderiales</taxon>
        <taxon>Alcaligenaceae</taxon>
    </lineage>
</organism>
<keyword evidence="2" id="KW-1185">Reference proteome</keyword>
<dbReference type="Proteomes" id="UP000608345">
    <property type="component" value="Unassembled WGS sequence"/>
</dbReference>
<dbReference type="EMBL" id="BMYS01000004">
    <property type="protein sequence ID" value="GGW81351.1"/>
    <property type="molecule type" value="Genomic_DNA"/>
</dbReference>
<evidence type="ECO:0000313" key="1">
    <source>
        <dbReference type="EMBL" id="GGW81351.1"/>
    </source>
</evidence>
<dbReference type="AlphaFoldDB" id="A0A918JI51"/>
<gene>
    <name evidence="1" type="ORF">GCM10011450_09010</name>
</gene>
<evidence type="ECO:0000313" key="2">
    <source>
        <dbReference type="Proteomes" id="UP000608345"/>
    </source>
</evidence>
<name>A0A918JI51_9BURK</name>
<accession>A0A918JI51</accession>
<reference evidence="1" key="2">
    <citation type="submission" date="2020-09" db="EMBL/GenBank/DDBJ databases">
        <authorList>
            <person name="Sun Q."/>
            <person name="Kim S."/>
        </authorList>
    </citation>
    <scope>NUCLEOTIDE SEQUENCE</scope>
    <source>
        <strain evidence="1">KCTC 23732</strain>
    </source>
</reference>
<dbReference type="Pfam" id="PF26421">
    <property type="entry name" value="Avidin_like"/>
    <property type="match status" value="1"/>
</dbReference>
<protein>
    <recommendedName>
        <fullName evidence="3">N-acetylglutamate synthase</fullName>
    </recommendedName>
</protein>
<dbReference type="RefSeq" id="WP_189384261.1">
    <property type="nucleotide sequence ID" value="NZ_BAABFY010000056.1"/>
</dbReference>
<dbReference type="InterPro" id="IPR058595">
    <property type="entry name" value="Avidin-like"/>
</dbReference>
<proteinExistence type="predicted"/>
<sequence>MANILNNKKFINAENTANGEVSGETVFNYKQDGKQIEAVYSGGIIKKGHLIGVMTGDNTFTMFYHHVNLNDDIRAGQCHSTILTEQNGKLKLIESWQWLNGDCSKGQSILIEHA</sequence>
<reference evidence="1" key="1">
    <citation type="journal article" date="2014" name="Int. J. Syst. Evol. Microbiol.">
        <title>Complete genome sequence of Corynebacterium casei LMG S-19264T (=DSM 44701T), isolated from a smear-ripened cheese.</title>
        <authorList>
            <consortium name="US DOE Joint Genome Institute (JGI-PGF)"/>
            <person name="Walter F."/>
            <person name="Albersmeier A."/>
            <person name="Kalinowski J."/>
            <person name="Ruckert C."/>
        </authorList>
    </citation>
    <scope>NUCLEOTIDE SEQUENCE</scope>
    <source>
        <strain evidence="1">KCTC 23732</strain>
    </source>
</reference>